<organism evidence="1 2">
    <name type="scientific">Kocuria sediminis</name>
    <dbReference type="NCBI Taxonomy" id="1038857"/>
    <lineage>
        <taxon>Bacteria</taxon>
        <taxon>Bacillati</taxon>
        <taxon>Actinomycetota</taxon>
        <taxon>Actinomycetes</taxon>
        <taxon>Micrococcales</taxon>
        <taxon>Micrococcaceae</taxon>
        <taxon>Kocuria</taxon>
    </lineage>
</organism>
<proteinExistence type="predicted"/>
<evidence type="ECO:0000313" key="1">
    <source>
        <dbReference type="EMBL" id="MUN64792.1"/>
    </source>
</evidence>
<comment type="caution">
    <text evidence="1">The sequence shown here is derived from an EMBL/GenBank/DDBJ whole genome shotgun (WGS) entry which is preliminary data.</text>
</comment>
<protein>
    <submittedName>
        <fullName evidence="1">Uncharacterized protein</fullName>
    </submittedName>
</protein>
<sequence>MSPTRPALRLAAGCLLLGGAVTGCTSETELTQADQSDIPTEELIGQTMTMTNEVQEVLAHGVITIGAEDTVVVADELPEGLMRGDDVEVTGTVDKRDVFTIEDLEALQQVTSQQEAQYFVNRREELILTDATVTRTG</sequence>
<accession>A0A6N8GRI4</accession>
<keyword evidence="2" id="KW-1185">Reference proteome</keyword>
<reference evidence="1 2" key="1">
    <citation type="submission" date="2019-12" db="EMBL/GenBank/DDBJ databases">
        <authorList>
            <person name="Shi Y."/>
        </authorList>
    </citation>
    <scope>NUCLEOTIDE SEQUENCE [LARGE SCALE GENOMIC DNA]</scope>
    <source>
        <strain evidence="1 2">JCM 17929</strain>
    </source>
</reference>
<dbReference type="PROSITE" id="PS51257">
    <property type="entry name" value="PROKAR_LIPOPROTEIN"/>
    <property type="match status" value="1"/>
</dbReference>
<gene>
    <name evidence="1" type="ORF">GMA12_16875</name>
</gene>
<dbReference type="RefSeq" id="WP_156270670.1">
    <property type="nucleotide sequence ID" value="NZ_WOGU01000020.1"/>
</dbReference>
<dbReference type="EMBL" id="WOGU01000020">
    <property type="protein sequence ID" value="MUN64792.1"/>
    <property type="molecule type" value="Genomic_DNA"/>
</dbReference>
<dbReference type="AlphaFoldDB" id="A0A6N8GRI4"/>
<dbReference type="Proteomes" id="UP000436989">
    <property type="component" value="Unassembled WGS sequence"/>
</dbReference>
<evidence type="ECO:0000313" key="2">
    <source>
        <dbReference type="Proteomes" id="UP000436989"/>
    </source>
</evidence>
<name>A0A6N8GRI4_9MICC</name>